<dbReference type="EMBL" id="JBHTBH010000005">
    <property type="protein sequence ID" value="MFC7328692.1"/>
    <property type="molecule type" value="Genomic_DNA"/>
</dbReference>
<dbReference type="GO" id="GO:0016746">
    <property type="term" value="F:acyltransferase activity"/>
    <property type="evidence" value="ECO:0007669"/>
    <property type="project" value="UniProtKB-KW"/>
</dbReference>
<dbReference type="RefSeq" id="WP_379871338.1">
    <property type="nucleotide sequence ID" value="NZ_JBHTBH010000005.1"/>
</dbReference>
<comment type="pathway">
    <text evidence="2">Siderophore biosynthesis; mycobactin biosynthesis.</text>
</comment>
<feature type="domain" description="Acyltransferase MbtK/IucB-like conserved" evidence="5">
    <location>
        <begin position="26"/>
        <end position="73"/>
    </location>
</feature>
<keyword evidence="6" id="KW-0012">Acyltransferase</keyword>
<dbReference type="SMART" id="SM01006">
    <property type="entry name" value="AlcB"/>
    <property type="match status" value="1"/>
</dbReference>
<dbReference type="SUPFAM" id="SSF55729">
    <property type="entry name" value="Acyl-CoA N-acyltransferases (Nat)"/>
    <property type="match status" value="1"/>
</dbReference>
<dbReference type="PANTHER" id="PTHR31438">
    <property type="entry name" value="LYSINE N-ACYLTRANSFERASE C17G9.06C-RELATED"/>
    <property type="match status" value="1"/>
</dbReference>
<comment type="function">
    <text evidence="1">Acyltransferase required for the direct transfer of medium- to long-chain fatty acyl moieties from a carrier protein (MbtL) on to the epsilon-amino group of lysine residue in the mycobactin core.</text>
</comment>
<dbReference type="InterPro" id="IPR016181">
    <property type="entry name" value="Acyl_CoA_acyltransferase"/>
</dbReference>
<keyword evidence="7" id="KW-1185">Reference proteome</keyword>
<dbReference type="InterPro" id="IPR019432">
    <property type="entry name" value="Acyltransferase_MbtK/IucB-like"/>
</dbReference>
<dbReference type="PANTHER" id="PTHR31438:SF1">
    <property type="entry name" value="LYSINE N-ACYLTRANSFERASE C17G9.06C-RELATED"/>
    <property type="match status" value="1"/>
</dbReference>
<dbReference type="Pfam" id="PF13523">
    <property type="entry name" value="Acetyltransf_8"/>
    <property type="match status" value="1"/>
</dbReference>
<evidence type="ECO:0000313" key="6">
    <source>
        <dbReference type="EMBL" id="MFC7328692.1"/>
    </source>
</evidence>
<dbReference type="Proteomes" id="UP001596540">
    <property type="component" value="Unassembled WGS sequence"/>
</dbReference>
<proteinExistence type="predicted"/>
<evidence type="ECO:0000259" key="5">
    <source>
        <dbReference type="SMART" id="SM01006"/>
    </source>
</evidence>
<comment type="caution">
    <text evidence="6">The sequence shown here is derived from an EMBL/GenBank/DDBJ whole genome shotgun (WGS) entry which is preliminary data.</text>
</comment>
<organism evidence="6 7">
    <name type="scientific">Marinactinospora rubrisoli</name>
    <dbReference type="NCBI Taxonomy" id="2715399"/>
    <lineage>
        <taxon>Bacteria</taxon>
        <taxon>Bacillati</taxon>
        <taxon>Actinomycetota</taxon>
        <taxon>Actinomycetes</taxon>
        <taxon>Streptosporangiales</taxon>
        <taxon>Nocardiopsidaceae</taxon>
        <taxon>Marinactinospora</taxon>
    </lineage>
</organism>
<evidence type="ECO:0000256" key="1">
    <source>
        <dbReference type="ARBA" id="ARBA00003818"/>
    </source>
</evidence>
<evidence type="ECO:0000256" key="3">
    <source>
        <dbReference type="ARBA" id="ARBA00020586"/>
    </source>
</evidence>
<protein>
    <recommendedName>
        <fullName evidence="3">Lysine N-acyltransferase MbtK</fullName>
    </recommendedName>
    <alternativeName>
        <fullName evidence="4">Mycobactin synthase protein K</fullName>
    </alternativeName>
</protein>
<evidence type="ECO:0000256" key="4">
    <source>
        <dbReference type="ARBA" id="ARBA00031122"/>
    </source>
</evidence>
<evidence type="ECO:0000313" key="7">
    <source>
        <dbReference type="Proteomes" id="UP001596540"/>
    </source>
</evidence>
<name>A0ABW2KF91_9ACTN</name>
<dbReference type="Gene3D" id="3.40.630.30">
    <property type="match status" value="1"/>
</dbReference>
<reference evidence="7" key="1">
    <citation type="journal article" date="2019" name="Int. J. Syst. Evol. Microbiol.">
        <title>The Global Catalogue of Microorganisms (GCM) 10K type strain sequencing project: providing services to taxonomists for standard genome sequencing and annotation.</title>
        <authorList>
            <consortium name="The Broad Institute Genomics Platform"/>
            <consortium name="The Broad Institute Genome Sequencing Center for Infectious Disease"/>
            <person name="Wu L."/>
            <person name="Ma J."/>
        </authorList>
    </citation>
    <scope>NUCLEOTIDE SEQUENCE [LARGE SCALE GENOMIC DNA]</scope>
    <source>
        <strain evidence="7">CGMCC 4.7382</strain>
    </source>
</reference>
<gene>
    <name evidence="6" type="ORF">ACFQRF_13150</name>
</gene>
<keyword evidence="6" id="KW-0808">Transferase</keyword>
<sequence>MSAAVPGAGGTVFTRTDERLGGFALRHVDPAADAVLLHGWLTHPKSVFWQMGDATVADVRRQFRQTTESAHADAFLGLHDGRPAFLAERYDPAHSELRGRYAARPGDVGMHFLVAPTDRPLHGFSRAVITTVMELLFADPAARRVVVEPDVRNHPVHVLNAAVGFRVIGTVALSGKDAYLSTCTREQYLAARAAAAVEGANG</sequence>
<accession>A0ABW2KF91</accession>
<evidence type="ECO:0000256" key="2">
    <source>
        <dbReference type="ARBA" id="ARBA00005102"/>
    </source>
</evidence>